<feature type="region of interest" description="Disordered" evidence="1">
    <location>
        <begin position="95"/>
        <end position="119"/>
    </location>
</feature>
<protein>
    <submittedName>
        <fullName evidence="2">Nickel-dependent hydrogenase large subunit</fullName>
    </submittedName>
</protein>
<dbReference type="AlphaFoldDB" id="A0A848LZH6"/>
<reference evidence="2 3" key="1">
    <citation type="submission" date="2020-04" db="EMBL/GenBank/DDBJ databases">
        <title>Draft genome of Pyxidicoccus fallax type strain.</title>
        <authorList>
            <person name="Whitworth D.E."/>
        </authorList>
    </citation>
    <scope>NUCLEOTIDE SEQUENCE [LARGE SCALE GENOMIC DNA]</scope>
    <source>
        <strain evidence="2 3">DSM 14698</strain>
    </source>
</reference>
<organism evidence="2 3">
    <name type="scientific">Pyxidicoccus fallax</name>
    <dbReference type="NCBI Taxonomy" id="394095"/>
    <lineage>
        <taxon>Bacteria</taxon>
        <taxon>Pseudomonadati</taxon>
        <taxon>Myxococcota</taxon>
        <taxon>Myxococcia</taxon>
        <taxon>Myxococcales</taxon>
        <taxon>Cystobacterineae</taxon>
        <taxon>Myxococcaceae</taxon>
        <taxon>Pyxidicoccus</taxon>
    </lineage>
</organism>
<evidence type="ECO:0000313" key="2">
    <source>
        <dbReference type="EMBL" id="NMO23628.1"/>
    </source>
</evidence>
<accession>A0A848LZH6</accession>
<keyword evidence="3" id="KW-1185">Reference proteome</keyword>
<proteinExistence type="predicted"/>
<name>A0A848LZH6_9BACT</name>
<sequence length="119" mass="13325">MTKTFEKAVTGFNHNIKHKGKVYHVQTEDSGINNPHIITHLFVGGNILASKKTSYADILNAENLSEVVRELMEEQHKEMLRNLINGVYDSYESTARSYQPGQLETDAAPVKMQPGQPLA</sequence>
<gene>
    <name evidence="2" type="ORF">HG543_53585</name>
</gene>
<evidence type="ECO:0000313" key="3">
    <source>
        <dbReference type="Proteomes" id="UP000518300"/>
    </source>
</evidence>
<dbReference type="EMBL" id="JABBJJ010000697">
    <property type="protein sequence ID" value="NMO23628.1"/>
    <property type="molecule type" value="Genomic_DNA"/>
</dbReference>
<comment type="caution">
    <text evidence="2">The sequence shown here is derived from an EMBL/GenBank/DDBJ whole genome shotgun (WGS) entry which is preliminary data.</text>
</comment>
<evidence type="ECO:0000256" key="1">
    <source>
        <dbReference type="SAM" id="MobiDB-lite"/>
    </source>
</evidence>
<feature type="non-terminal residue" evidence="2">
    <location>
        <position position="119"/>
    </location>
</feature>
<dbReference type="Proteomes" id="UP000518300">
    <property type="component" value="Unassembled WGS sequence"/>
</dbReference>